<feature type="chain" id="PRO_5025378644" description="CBM1 domain-containing protein" evidence="3">
    <location>
        <begin position="17"/>
        <end position="163"/>
    </location>
</feature>
<dbReference type="InterPro" id="IPR035971">
    <property type="entry name" value="CBD_sf"/>
</dbReference>
<keyword evidence="6" id="KW-1185">Reference proteome</keyword>
<feature type="region of interest" description="Disordered" evidence="2">
    <location>
        <begin position="50"/>
        <end position="113"/>
    </location>
</feature>
<evidence type="ECO:0000256" key="3">
    <source>
        <dbReference type="SAM" id="SignalP"/>
    </source>
</evidence>
<evidence type="ECO:0000313" key="5">
    <source>
        <dbReference type="EMBL" id="KAF1963024.1"/>
    </source>
</evidence>
<dbReference type="InterPro" id="IPR000254">
    <property type="entry name" value="CBD"/>
</dbReference>
<dbReference type="GO" id="GO:0005576">
    <property type="term" value="C:extracellular region"/>
    <property type="evidence" value="ECO:0007669"/>
    <property type="project" value="InterPro"/>
</dbReference>
<reference evidence="5" key="1">
    <citation type="journal article" date="2020" name="Stud. Mycol.">
        <title>101 Dothideomycetes genomes: a test case for predicting lifestyles and emergence of pathogens.</title>
        <authorList>
            <person name="Haridas S."/>
            <person name="Albert R."/>
            <person name="Binder M."/>
            <person name="Bloem J."/>
            <person name="Labutti K."/>
            <person name="Salamov A."/>
            <person name="Andreopoulos B."/>
            <person name="Baker S."/>
            <person name="Barry K."/>
            <person name="Bills G."/>
            <person name="Bluhm B."/>
            <person name="Cannon C."/>
            <person name="Castanera R."/>
            <person name="Culley D."/>
            <person name="Daum C."/>
            <person name="Ezra D."/>
            <person name="Gonzalez J."/>
            <person name="Henrissat B."/>
            <person name="Kuo A."/>
            <person name="Liang C."/>
            <person name="Lipzen A."/>
            <person name="Lutzoni F."/>
            <person name="Magnuson J."/>
            <person name="Mondo S."/>
            <person name="Nolan M."/>
            <person name="Ohm R."/>
            <person name="Pangilinan J."/>
            <person name="Park H.-J."/>
            <person name="Ramirez L."/>
            <person name="Alfaro M."/>
            <person name="Sun H."/>
            <person name="Tritt A."/>
            <person name="Yoshinaga Y."/>
            <person name="Zwiers L.-H."/>
            <person name="Turgeon B."/>
            <person name="Goodwin S."/>
            <person name="Spatafora J."/>
            <person name="Crous P."/>
            <person name="Grigoriev I."/>
        </authorList>
    </citation>
    <scope>NUCLEOTIDE SEQUENCE</scope>
    <source>
        <strain evidence="5">CBS 675.92</strain>
    </source>
</reference>
<dbReference type="PROSITE" id="PS51164">
    <property type="entry name" value="CBM1_2"/>
    <property type="match status" value="1"/>
</dbReference>
<feature type="signal peptide" evidence="3">
    <location>
        <begin position="1"/>
        <end position="16"/>
    </location>
</feature>
<dbReference type="EMBL" id="ML976978">
    <property type="protein sequence ID" value="KAF1963024.1"/>
    <property type="molecule type" value="Genomic_DNA"/>
</dbReference>
<feature type="compositionally biased region" description="Low complexity" evidence="2">
    <location>
        <begin position="88"/>
        <end position="113"/>
    </location>
</feature>
<dbReference type="Proteomes" id="UP000800035">
    <property type="component" value="Unassembled WGS sequence"/>
</dbReference>
<evidence type="ECO:0000259" key="4">
    <source>
        <dbReference type="PROSITE" id="PS51164"/>
    </source>
</evidence>
<dbReference type="Pfam" id="PF00734">
    <property type="entry name" value="CBM_1"/>
    <property type="match status" value="1"/>
</dbReference>
<keyword evidence="1 3" id="KW-0732">Signal</keyword>
<dbReference type="AlphaFoldDB" id="A0A6A5UE95"/>
<dbReference type="OrthoDB" id="2119228at2759"/>
<dbReference type="GO" id="GO:0005975">
    <property type="term" value="P:carbohydrate metabolic process"/>
    <property type="evidence" value="ECO:0007669"/>
    <property type="project" value="InterPro"/>
</dbReference>
<dbReference type="SUPFAM" id="SSF57180">
    <property type="entry name" value="Cellulose-binding domain"/>
    <property type="match status" value="1"/>
</dbReference>
<gene>
    <name evidence="5" type="ORF">CC80DRAFT_102950</name>
</gene>
<sequence>MLFFTVTLMLSALSMALVAPANHAEKRQGEGEISFTTTCVGVGCTKPTTFPQPTTSKTTAKPTTTSTTTTTKKTTSSTTKYTPPPETTPTKTTKSTSSTKPTKTTKGETGPSSTRCPVPLYYQCGGYYDGKPWSGCKKCESGAKCIWHNDFYYQCVADDGEGA</sequence>
<dbReference type="SMART" id="SM00236">
    <property type="entry name" value="fCBD"/>
    <property type="match status" value="1"/>
</dbReference>
<organism evidence="5 6">
    <name type="scientific">Byssothecium circinans</name>
    <dbReference type="NCBI Taxonomy" id="147558"/>
    <lineage>
        <taxon>Eukaryota</taxon>
        <taxon>Fungi</taxon>
        <taxon>Dikarya</taxon>
        <taxon>Ascomycota</taxon>
        <taxon>Pezizomycotina</taxon>
        <taxon>Dothideomycetes</taxon>
        <taxon>Pleosporomycetidae</taxon>
        <taxon>Pleosporales</taxon>
        <taxon>Massarineae</taxon>
        <taxon>Massarinaceae</taxon>
        <taxon>Byssothecium</taxon>
    </lineage>
</organism>
<accession>A0A6A5UE95</accession>
<evidence type="ECO:0000256" key="2">
    <source>
        <dbReference type="SAM" id="MobiDB-lite"/>
    </source>
</evidence>
<name>A0A6A5UE95_9PLEO</name>
<dbReference type="GO" id="GO:0030248">
    <property type="term" value="F:cellulose binding"/>
    <property type="evidence" value="ECO:0007669"/>
    <property type="project" value="InterPro"/>
</dbReference>
<evidence type="ECO:0000313" key="6">
    <source>
        <dbReference type="Proteomes" id="UP000800035"/>
    </source>
</evidence>
<protein>
    <recommendedName>
        <fullName evidence="4">CBM1 domain-containing protein</fullName>
    </recommendedName>
</protein>
<feature type="domain" description="CBM1" evidence="4">
    <location>
        <begin position="116"/>
        <end position="156"/>
    </location>
</feature>
<evidence type="ECO:0000256" key="1">
    <source>
        <dbReference type="ARBA" id="ARBA00022729"/>
    </source>
</evidence>
<feature type="compositionally biased region" description="Low complexity" evidence="2">
    <location>
        <begin position="50"/>
        <end position="81"/>
    </location>
</feature>
<proteinExistence type="predicted"/>